<name>A0A6I6MQ01_9CAUL</name>
<accession>A0A6I6MQ01</accession>
<dbReference type="PRINTS" id="PR01217">
    <property type="entry name" value="PRICHEXTENSN"/>
</dbReference>
<feature type="region of interest" description="Disordered" evidence="1">
    <location>
        <begin position="1"/>
        <end position="311"/>
    </location>
</feature>
<keyword evidence="4" id="KW-1185">Reference proteome</keyword>
<feature type="compositionally biased region" description="Basic and acidic residues" evidence="1">
    <location>
        <begin position="28"/>
        <end position="56"/>
    </location>
</feature>
<keyword evidence="3" id="KW-0282">Flagellum</keyword>
<dbReference type="CDD" id="cd17470">
    <property type="entry name" value="T3SS_Flik_C"/>
    <property type="match status" value="1"/>
</dbReference>
<protein>
    <submittedName>
        <fullName evidence="3">Flagellar hook-length control protein FliK</fullName>
    </submittedName>
</protein>
<dbReference type="Proteomes" id="UP000431269">
    <property type="component" value="Chromosome"/>
</dbReference>
<dbReference type="Gene3D" id="3.30.750.140">
    <property type="match status" value="1"/>
</dbReference>
<feature type="compositionally biased region" description="Low complexity" evidence="1">
    <location>
        <begin position="298"/>
        <end position="311"/>
    </location>
</feature>
<dbReference type="AlphaFoldDB" id="A0A6I6MQ01"/>
<evidence type="ECO:0000256" key="1">
    <source>
        <dbReference type="SAM" id="MobiDB-lite"/>
    </source>
</evidence>
<dbReference type="InterPro" id="IPR038610">
    <property type="entry name" value="FliK-like_C_sf"/>
</dbReference>
<feature type="compositionally biased region" description="Low complexity" evidence="1">
    <location>
        <begin position="176"/>
        <end position="200"/>
    </location>
</feature>
<feature type="compositionally biased region" description="Pro residues" evidence="1">
    <location>
        <begin position="201"/>
        <end position="212"/>
    </location>
</feature>
<keyword evidence="3" id="KW-0966">Cell projection</keyword>
<evidence type="ECO:0000313" key="4">
    <source>
        <dbReference type="Proteomes" id="UP000431269"/>
    </source>
</evidence>
<proteinExistence type="predicted"/>
<dbReference type="RefSeq" id="WP_158764600.1">
    <property type="nucleotide sequence ID" value="NZ_CP047045.1"/>
</dbReference>
<feature type="compositionally biased region" description="Low complexity" evidence="1">
    <location>
        <begin position="270"/>
        <end position="285"/>
    </location>
</feature>
<dbReference type="KEGG" id="tsv:DSM104635_00414"/>
<feature type="region of interest" description="Disordered" evidence="1">
    <location>
        <begin position="409"/>
        <end position="448"/>
    </location>
</feature>
<dbReference type="Pfam" id="PF02120">
    <property type="entry name" value="Flg_hook"/>
    <property type="match status" value="1"/>
</dbReference>
<organism evidence="3 4">
    <name type="scientific">Terricaulis silvestris</name>
    <dbReference type="NCBI Taxonomy" id="2686094"/>
    <lineage>
        <taxon>Bacteria</taxon>
        <taxon>Pseudomonadati</taxon>
        <taxon>Pseudomonadota</taxon>
        <taxon>Alphaproteobacteria</taxon>
        <taxon>Caulobacterales</taxon>
        <taxon>Caulobacteraceae</taxon>
        <taxon>Terricaulis</taxon>
    </lineage>
</organism>
<feature type="compositionally biased region" description="Low complexity" evidence="1">
    <location>
        <begin position="116"/>
        <end position="125"/>
    </location>
</feature>
<gene>
    <name evidence="3" type="ORF">DSM104635_00414</name>
</gene>
<feature type="domain" description="Flagellar hook-length control protein-like C-terminal" evidence="2">
    <location>
        <begin position="339"/>
        <end position="411"/>
    </location>
</feature>
<sequence>MDFAADAVFDVAAPPSRPANARPAPARDTSEPSFDDHLEVATAEEAPREERAKPADNAKASDNTDTESEAPAIEADASPPTEPSAPPHIVQIVAPPPPAPIASEAADANGATPQTAPIEAASAPQAPAPTAPSAAPAPSPPPAPNSAESAAGAEPSDSKSDVAKSAVGAATQQSDTAEANTAPPQAPTPTQTGVTTAQAPSPLPTTDAPPPDLATISAQPAPVERQAPTPQRTGKADTQRGAKSFEAVVEDSKTDAPPVSAAQTQKSVPAASAASKDAASPLLALQADAPEIPAPISQQGGTPLAQAAAQAQQTASVDHTAAVRVTPAAAQVAREIVRRFDGDNTTFELRLDPPELGRVEVRLDVSRDHRVTAVISADSPQALAELARNARELEQMLNDAGLQLSDSGLSFDLRQGSEGNADAGDTNSRGRAAQSGDDAPQQQASIAARPLGFERWRGVRVDVTV</sequence>
<dbReference type="EMBL" id="CP047045">
    <property type="protein sequence ID" value="QGZ93602.1"/>
    <property type="molecule type" value="Genomic_DNA"/>
</dbReference>
<reference evidence="4" key="1">
    <citation type="submission" date="2019-12" db="EMBL/GenBank/DDBJ databases">
        <title>Complete genome of Terracaulis silvestris 0127_4.</title>
        <authorList>
            <person name="Vieira S."/>
            <person name="Riedel T."/>
            <person name="Sproer C."/>
            <person name="Pascual J."/>
            <person name="Boedeker C."/>
            <person name="Overmann J."/>
        </authorList>
    </citation>
    <scope>NUCLEOTIDE SEQUENCE [LARGE SCALE GENOMIC DNA]</scope>
    <source>
        <strain evidence="4">0127_4</strain>
    </source>
</reference>
<feature type="compositionally biased region" description="Low complexity" evidence="1">
    <location>
        <begin position="145"/>
        <end position="155"/>
    </location>
</feature>
<keyword evidence="3" id="KW-0969">Cilium</keyword>
<dbReference type="InterPro" id="IPR021136">
    <property type="entry name" value="Flagellar_hook_control-like_C"/>
</dbReference>
<evidence type="ECO:0000313" key="3">
    <source>
        <dbReference type="EMBL" id="QGZ93602.1"/>
    </source>
</evidence>
<feature type="compositionally biased region" description="Low complexity" evidence="1">
    <location>
        <begin position="1"/>
        <end position="27"/>
    </location>
</feature>
<feature type="compositionally biased region" description="Pro residues" evidence="1">
    <location>
        <begin position="126"/>
        <end position="144"/>
    </location>
</feature>
<evidence type="ECO:0000259" key="2">
    <source>
        <dbReference type="Pfam" id="PF02120"/>
    </source>
</evidence>